<dbReference type="PANTHER" id="PTHR30486">
    <property type="entry name" value="TWITCHING MOTILITY PROTEIN PILT"/>
    <property type="match status" value="1"/>
</dbReference>
<dbReference type="SUPFAM" id="SSF52540">
    <property type="entry name" value="P-loop containing nucleoside triphosphate hydrolases"/>
    <property type="match status" value="1"/>
</dbReference>
<dbReference type="RefSeq" id="WP_379864115.1">
    <property type="nucleotide sequence ID" value="NZ_JBHTBW010000019.1"/>
</dbReference>
<dbReference type="NCBIfam" id="TIGR01420">
    <property type="entry name" value="pilT_fam"/>
    <property type="match status" value="1"/>
</dbReference>
<dbReference type="Gene3D" id="3.30.450.90">
    <property type="match status" value="1"/>
</dbReference>
<dbReference type="Proteomes" id="UP001596500">
    <property type="component" value="Unassembled WGS sequence"/>
</dbReference>
<dbReference type="CDD" id="cd01131">
    <property type="entry name" value="PilT"/>
    <property type="match status" value="1"/>
</dbReference>
<dbReference type="EMBL" id="JBHTBW010000019">
    <property type="protein sequence ID" value="MFC7440830.1"/>
    <property type="molecule type" value="Genomic_DNA"/>
</dbReference>
<accession>A0ABW2RIJ1</accession>
<name>A0ABW2RIJ1_9BACL</name>
<protein>
    <submittedName>
        <fullName evidence="3">Type IV pilus twitching motility protein PilT</fullName>
    </submittedName>
</protein>
<keyword evidence="4" id="KW-1185">Reference proteome</keyword>
<dbReference type="InterPro" id="IPR050921">
    <property type="entry name" value="T4SS_GSP_E_ATPase"/>
</dbReference>
<dbReference type="Pfam" id="PF00437">
    <property type="entry name" value="T2SSE"/>
    <property type="match status" value="1"/>
</dbReference>
<sequence length="337" mass="37855">MQIIDWISLAIMNEASDLHLVEGQPPRARIQGKMELLAEEKVEGKGIKSFLAEHEQVIREREVDFAYQFEEIRVRIHAYRLQSGIGLAIRFFPREIPSPEELRLPSTLLDLSQKKQGILLVTGPTGSGKSTTLASLLEWKNQTSPSLIMTLEDPIEYVHHSRQSLMIQRQVGTDTGSYYAGVYSALRQDPDVLMIGELREREAVRAALYAAEAGRLVMATMHASRAVQAIHRLINQFPAEEQPLIRTQLSFSLLGIASQRLFPGKGYQNRIAAFEVLVNTRAVQHLIRADQIHQVDSIMQAGQQAGMQTMEMAVQSLMRHKKVEQSAVKEEGVLTHG</sequence>
<dbReference type="InterPro" id="IPR001482">
    <property type="entry name" value="T2SS/T4SS_dom"/>
</dbReference>
<comment type="caution">
    <text evidence="3">The sequence shown here is derived from an EMBL/GenBank/DDBJ whole genome shotgun (WGS) entry which is preliminary data.</text>
</comment>
<feature type="domain" description="AAA+ ATPase" evidence="2">
    <location>
        <begin position="115"/>
        <end position="244"/>
    </location>
</feature>
<proteinExistence type="inferred from homology"/>
<evidence type="ECO:0000256" key="1">
    <source>
        <dbReference type="ARBA" id="ARBA00006611"/>
    </source>
</evidence>
<dbReference type="InterPro" id="IPR027417">
    <property type="entry name" value="P-loop_NTPase"/>
</dbReference>
<dbReference type="SMART" id="SM00382">
    <property type="entry name" value="AAA"/>
    <property type="match status" value="1"/>
</dbReference>
<evidence type="ECO:0000313" key="3">
    <source>
        <dbReference type="EMBL" id="MFC7440830.1"/>
    </source>
</evidence>
<evidence type="ECO:0000259" key="2">
    <source>
        <dbReference type="SMART" id="SM00382"/>
    </source>
</evidence>
<comment type="similarity">
    <text evidence="1">Belongs to the GSP E family.</text>
</comment>
<evidence type="ECO:0000313" key="4">
    <source>
        <dbReference type="Proteomes" id="UP001596500"/>
    </source>
</evidence>
<reference evidence="4" key="1">
    <citation type="journal article" date="2019" name="Int. J. Syst. Evol. Microbiol.">
        <title>The Global Catalogue of Microorganisms (GCM) 10K type strain sequencing project: providing services to taxonomists for standard genome sequencing and annotation.</title>
        <authorList>
            <consortium name="The Broad Institute Genomics Platform"/>
            <consortium name="The Broad Institute Genome Sequencing Center for Infectious Disease"/>
            <person name="Wu L."/>
            <person name="Ma J."/>
        </authorList>
    </citation>
    <scope>NUCLEOTIDE SEQUENCE [LARGE SCALE GENOMIC DNA]</scope>
    <source>
        <strain evidence="4">CGMCC 1.12942</strain>
    </source>
</reference>
<gene>
    <name evidence="3" type="ORF">ACFQNG_06660</name>
</gene>
<dbReference type="InterPro" id="IPR003593">
    <property type="entry name" value="AAA+_ATPase"/>
</dbReference>
<dbReference type="Gene3D" id="3.40.50.300">
    <property type="entry name" value="P-loop containing nucleotide triphosphate hydrolases"/>
    <property type="match status" value="1"/>
</dbReference>
<dbReference type="InterPro" id="IPR006321">
    <property type="entry name" value="PilT/PilU"/>
</dbReference>
<organism evidence="3 4">
    <name type="scientific">Laceyella putida</name>
    <dbReference type="NCBI Taxonomy" id="110101"/>
    <lineage>
        <taxon>Bacteria</taxon>
        <taxon>Bacillati</taxon>
        <taxon>Bacillota</taxon>
        <taxon>Bacilli</taxon>
        <taxon>Bacillales</taxon>
        <taxon>Thermoactinomycetaceae</taxon>
        <taxon>Laceyella</taxon>
    </lineage>
</organism>
<dbReference type="PANTHER" id="PTHR30486:SF12">
    <property type="entry name" value="TYPE IV PILUS ATPASE PILU"/>
    <property type="match status" value="1"/>
</dbReference>